<proteinExistence type="predicted"/>
<dbReference type="AlphaFoldDB" id="A0A2Z3I0L8"/>
<sequence length="225" mass="23269">MSSASLHAALVLALGLSACAAVPPERAPDLAGAWTVEDLDARGVIDRAPLSVTFQEGRVSAFAGCNRLMGAYTQAGEKVKIGPLASTRMACTPALMDQEKRLADSLQAAETVGTGPDEAVRLSGPGGRSLLLRRESQGPSGRGRLALRCGDEDFNVTFGSAEAVLEGAGGASERLARLNAAGADPEAPRVFTNGRMTFTQEIEGGRSVTFARGRMAPVPCTLRGG</sequence>
<organism evidence="3 4">
    <name type="scientific">Phenylobacterium parvum</name>
    <dbReference type="NCBI Taxonomy" id="2201350"/>
    <lineage>
        <taxon>Bacteria</taxon>
        <taxon>Pseudomonadati</taxon>
        <taxon>Pseudomonadota</taxon>
        <taxon>Alphaproteobacteria</taxon>
        <taxon>Caulobacterales</taxon>
        <taxon>Caulobacteraceae</taxon>
        <taxon>Phenylobacterium</taxon>
    </lineage>
</organism>
<feature type="chain" id="PRO_5016247155" description="DUF306 domain-containing protein" evidence="1">
    <location>
        <begin position="21"/>
        <end position="225"/>
    </location>
</feature>
<dbReference type="EMBL" id="CP029479">
    <property type="protein sequence ID" value="AWM76954.1"/>
    <property type="molecule type" value="Genomic_DNA"/>
</dbReference>
<name>A0A2Z3I0L8_9CAUL</name>
<dbReference type="InterPro" id="IPR038670">
    <property type="entry name" value="HslJ-like_sf"/>
</dbReference>
<gene>
    <name evidence="3" type="ORF">HYN04_03800</name>
</gene>
<dbReference type="Gene3D" id="2.40.128.270">
    <property type="match status" value="1"/>
</dbReference>
<keyword evidence="4" id="KW-1185">Reference proteome</keyword>
<dbReference type="RefSeq" id="WP_110449523.1">
    <property type="nucleotide sequence ID" value="NZ_CP029479.1"/>
</dbReference>
<feature type="domain" description="DUF306" evidence="2">
    <location>
        <begin position="30"/>
        <end position="130"/>
    </location>
</feature>
<dbReference type="Proteomes" id="UP000247763">
    <property type="component" value="Chromosome"/>
</dbReference>
<dbReference type="KEGG" id="phb:HYN04_03800"/>
<accession>A0A2Z3I0L8</accession>
<dbReference type="PANTHER" id="PTHR35535">
    <property type="entry name" value="HEAT SHOCK PROTEIN HSLJ"/>
    <property type="match status" value="1"/>
</dbReference>
<evidence type="ECO:0000256" key="1">
    <source>
        <dbReference type="SAM" id="SignalP"/>
    </source>
</evidence>
<reference evidence="4" key="1">
    <citation type="submission" date="2018-05" db="EMBL/GenBank/DDBJ databases">
        <title>Genome sequencing of Phenylobacterium sp. HYN0004.</title>
        <authorList>
            <person name="Yi H."/>
            <person name="Baek C."/>
        </authorList>
    </citation>
    <scope>NUCLEOTIDE SEQUENCE [LARGE SCALE GENOMIC DNA]</scope>
    <source>
        <strain evidence="4">HYN0004</strain>
    </source>
</reference>
<evidence type="ECO:0000313" key="3">
    <source>
        <dbReference type="EMBL" id="AWM76954.1"/>
    </source>
</evidence>
<dbReference type="PANTHER" id="PTHR35535:SF1">
    <property type="entry name" value="HEAT SHOCK PROTEIN HSLJ"/>
    <property type="match status" value="1"/>
</dbReference>
<dbReference type="InterPro" id="IPR005184">
    <property type="entry name" value="DUF306_Meta_HslJ"/>
</dbReference>
<dbReference type="Pfam" id="PF03724">
    <property type="entry name" value="META"/>
    <property type="match status" value="1"/>
</dbReference>
<protein>
    <recommendedName>
        <fullName evidence="2">DUF306 domain-containing protein</fullName>
    </recommendedName>
</protein>
<keyword evidence="1" id="KW-0732">Signal</keyword>
<feature type="signal peptide" evidence="1">
    <location>
        <begin position="1"/>
        <end position="20"/>
    </location>
</feature>
<evidence type="ECO:0000313" key="4">
    <source>
        <dbReference type="Proteomes" id="UP000247763"/>
    </source>
</evidence>
<evidence type="ECO:0000259" key="2">
    <source>
        <dbReference type="Pfam" id="PF03724"/>
    </source>
</evidence>
<dbReference type="OrthoDB" id="9809132at2"/>
<dbReference type="InterPro" id="IPR053147">
    <property type="entry name" value="Hsp_HslJ-like"/>
</dbReference>